<gene>
    <name evidence="3" type="ORF">LSUE1_G005999</name>
</gene>
<dbReference type="Proteomes" id="UP000469558">
    <property type="component" value="Unassembled WGS sequence"/>
</dbReference>
<dbReference type="PROSITE" id="PS50097">
    <property type="entry name" value="BTB"/>
    <property type="match status" value="1"/>
</dbReference>
<dbReference type="CDD" id="cd18186">
    <property type="entry name" value="BTB_POZ_ZBTB_KLHL-like"/>
    <property type="match status" value="1"/>
</dbReference>
<feature type="domain" description="BTB" evidence="2">
    <location>
        <begin position="46"/>
        <end position="113"/>
    </location>
</feature>
<dbReference type="InterPro" id="IPR011333">
    <property type="entry name" value="SKP1/BTB/POZ_sf"/>
</dbReference>
<dbReference type="SMART" id="SM00225">
    <property type="entry name" value="BTB"/>
    <property type="match status" value="1"/>
</dbReference>
<evidence type="ECO:0000259" key="2">
    <source>
        <dbReference type="PROSITE" id="PS50097"/>
    </source>
</evidence>
<dbReference type="EMBL" id="QGMK01000439">
    <property type="protein sequence ID" value="TVY81684.1"/>
    <property type="molecule type" value="Genomic_DNA"/>
</dbReference>
<evidence type="ECO:0000256" key="1">
    <source>
        <dbReference type="SAM" id="MobiDB-lite"/>
    </source>
</evidence>
<feature type="compositionally biased region" description="Low complexity" evidence="1">
    <location>
        <begin position="1"/>
        <end position="19"/>
    </location>
</feature>
<dbReference type="Gene3D" id="3.30.710.10">
    <property type="entry name" value="Potassium Channel Kv1.1, Chain A"/>
    <property type="match status" value="1"/>
</dbReference>
<sequence>MTSSSLIVKLSISSSSSSKGGTMQTRGTKRKSEEEPPTFKRRMGTEMVSIYVGEDEDEEHFTVHKELLCNKIPYFQKMFQGGFNEAKTSVARFPEDEPESFDLLLGWVYEDKIRHLTKEPSIEGDTSGLDSSWDPDKLYGLAHKLCIPELMDSVIDTYRGFLKMTHSGPSYSSFTDGYTLTRPGSPYRRFLALCLAHSLKGESDVIMFDIPKMVQVTIDIPALSLHVMKILLEAPAEDYIVDPSEMPDCDFHTHEKTVSCPWKKADE</sequence>
<accession>A0A8T9CD89</accession>
<keyword evidence="4" id="KW-1185">Reference proteome</keyword>
<dbReference type="AlphaFoldDB" id="A0A8T9CD89"/>
<name>A0A8T9CD89_9HELO</name>
<dbReference type="PANTHER" id="PTHR47843:SF2">
    <property type="entry name" value="BTB DOMAIN-CONTAINING PROTEIN"/>
    <property type="match status" value="1"/>
</dbReference>
<dbReference type="InterPro" id="IPR000210">
    <property type="entry name" value="BTB/POZ_dom"/>
</dbReference>
<dbReference type="SUPFAM" id="SSF54695">
    <property type="entry name" value="POZ domain"/>
    <property type="match status" value="1"/>
</dbReference>
<evidence type="ECO:0000313" key="4">
    <source>
        <dbReference type="Proteomes" id="UP000469558"/>
    </source>
</evidence>
<proteinExistence type="predicted"/>
<protein>
    <recommendedName>
        <fullName evidence="2">BTB domain-containing protein</fullName>
    </recommendedName>
</protein>
<evidence type="ECO:0000313" key="3">
    <source>
        <dbReference type="EMBL" id="TVY81684.1"/>
    </source>
</evidence>
<feature type="region of interest" description="Disordered" evidence="1">
    <location>
        <begin position="1"/>
        <end position="40"/>
    </location>
</feature>
<dbReference type="Pfam" id="PF00651">
    <property type="entry name" value="BTB"/>
    <property type="match status" value="1"/>
</dbReference>
<comment type="caution">
    <text evidence="3">The sequence shown here is derived from an EMBL/GenBank/DDBJ whole genome shotgun (WGS) entry which is preliminary data.</text>
</comment>
<dbReference type="OrthoDB" id="6359816at2759"/>
<organism evidence="3 4">
    <name type="scientific">Lachnellula suecica</name>
    <dbReference type="NCBI Taxonomy" id="602035"/>
    <lineage>
        <taxon>Eukaryota</taxon>
        <taxon>Fungi</taxon>
        <taxon>Dikarya</taxon>
        <taxon>Ascomycota</taxon>
        <taxon>Pezizomycotina</taxon>
        <taxon>Leotiomycetes</taxon>
        <taxon>Helotiales</taxon>
        <taxon>Lachnaceae</taxon>
        <taxon>Lachnellula</taxon>
    </lineage>
</organism>
<reference evidence="3 4" key="1">
    <citation type="submission" date="2018-05" db="EMBL/GenBank/DDBJ databases">
        <title>Genome sequencing and assembly of the regulated plant pathogen Lachnellula willkommii and related sister species for the development of diagnostic species identification markers.</title>
        <authorList>
            <person name="Giroux E."/>
            <person name="Bilodeau G."/>
        </authorList>
    </citation>
    <scope>NUCLEOTIDE SEQUENCE [LARGE SCALE GENOMIC DNA]</scope>
    <source>
        <strain evidence="3 4">CBS 268.59</strain>
    </source>
</reference>
<dbReference type="PANTHER" id="PTHR47843">
    <property type="entry name" value="BTB DOMAIN-CONTAINING PROTEIN-RELATED"/>
    <property type="match status" value="1"/>
</dbReference>